<evidence type="ECO:0000259" key="1">
    <source>
        <dbReference type="Pfam" id="PF10633"/>
    </source>
</evidence>
<evidence type="ECO:0000259" key="2">
    <source>
        <dbReference type="Pfam" id="PF25275"/>
    </source>
</evidence>
<name>A0A927NAJ5_9ACTN</name>
<dbReference type="SUPFAM" id="SSF48208">
    <property type="entry name" value="Six-hairpin glycosidases"/>
    <property type="match status" value="1"/>
</dbReference>
<dbReference type="InterPro" id="IPR033803">
    <property type="entry name" value="CBD-like_Golvesin-Xly"/>
</dbReference>
<dbReference type="PROSITE" id="PS51318">
    <property type="entry name" value="TAT"/>
    <property type="match status" value="1"/>
</dbReference>
<evidence type="ECO:0000313" key="4">
    <source>
        <dbReference type="Proteomes" id="UP000638648"/>
    </source>
</evidence>
<dbReference type="InterPro" id="IPR018905">
    <property type="entry name" value="A-galactase_NEW3"/>
</dbReference>
<dbReference type="GO" id="GO:0005975">
    <property type="term" value="P:carbohydrate metabolic process"/>
    <property type="evidence" value="ECO:0007669"/>
    <property type="project" value="InterPro"/>
</dbReference>
<dbReference type="InterPro" id="IPR006311">
    <property type="entry name" value="TAT_signal"/>
</dbReference>
<dbReference type="InterPro" id="IPR013783">
    <property type="entry name" value="Ig-like_fold"/>
</dbReference>
<dbReference type="Pfam" id="PF10633">
    <property type="entry name" value="NPCBM_assoc"/>
    <property type="match status" value="1"/>
</dbReference>
<protein>
    <recommendedName>
        <fullName evidence="5">NPCBM-associated, NEW3 domain of alpha-galactosidase</fullName>
    </recommendedName>
</protein>
<dbReference type="Proteomes" id="UP000638648">
    <property type="component" value="Unassembled WGS sequence"/>
</dbReference>
<feature type="domain" description="Alpha-galactosidase NEW3" evidence="1">
    <location>
        <begin position="1005"/>
        <end position="1080"/>
    </location>
</feature>
<proteinExistence type="predicted"/>
<accession>A0A927NAJ5</accession>
<dbReference type="InterPro" id="IPR008928">
    <property type="entry name" value="6-hairpin_glycosidase_sf"/>
</dbReference>
<keyword evidence="4" id="KW-1185">Reference proteome</keyword>
<dbReference type="RefSeq" id="WP_192756147.1">
    <property type="nucleotide sequence ID" value="NZ_BAABJL010000160.1"/>
</dbReference>
<gene>
    <name evidence="3" type="ORF">HEB94_010091</name>
</gene>
<evidence type="ECO:0000313" key="3">
    <source>
        <dbReference type="EMBL" id="MBE1613243.1"/>
    </source>
</evidence>
<feature type="domain" description="Golvesin/Xly CBD-like" evidence="2">
    <location>
        <begin position="1202"/>
        <end position="1318"/>
    </location>
</feature>
<dbReference type="Pfam" id="PF25275">
    <property type="entry name" value="Golvesin_C"/>
    <property type="match status" value="1"/>
</dbReference>
<evidence type="ECO:0008006" key="5">
    <source>
        <dbReference type="Google" id="ProtNLM"/>
    </source>
</evidence>
<comment type="caution">
    <text evidence="3">The sequence shown here is derived from an EMBL/GenBank/DDBJ whole genome shotgun (WGS) entry which is preliminary data.</text>
</comment>
<sequence length="1333" mass="145000">MSHSTGRLSRRAAIGLLLSAAVLPPVVGARPAAARAEPLPRGGASAASTARLPDALRRIDKPNLRLRQVARLTGSRHRVTFHEAEWDGGRTYVRDLEVRTSDGTWLAVTDPDHRFDEQWVVFTGAFPGGPFYYYGPMEPHWIAFDSLTQVGTRTVELRAGDDAFDLVLRWTLDGDNPELQWTLTAKESTHYVVGYQAFDALTDSDVEEVLCGALQHARVIGSAAALSAWELFAPMALVQREVARTSVTTGVYIPAEVIAFEHERALASDKQPFGMSLRNDTDGVTTAVYAPQFGLRSAMRAGEKRGYAFGLCALPTELTAAYEDMCRREYDYTAYRENVYDNSLTDTIHNITDLVSIEPDRDDSTDFVPSFSGWWNRAKGFADVENDQCVRTAVSGVLLAAYNLTSPPTPEHDLYQARARHLIEYQLSRKGIGYTPIKGKAVYGDATQYRVGKVPGDAATLVPLYLQTRGQNAGIHKLAMDVLLADRQGLERTPVSVPLAGYLLTGDPAYLAEAKTTALRYIRDLIDTPYTTNLADNSFGYSYSKGWTELLVLFEVTGDRRFLDGAHKEARRFITQTEVRPVPDIEVTVPIPPVSDSQFDWPNGVLPDYPREEPVTETVPAWYVSTSGATFEQLTTFKIGTSGSQPTAGGGFVSNPCWVPFLLRLAHHTGDDLIADVAHNMVVGRFTNYPGYYNRQFSVDRLKPDYPLQGPPGITGIYFHHAPAQLGLAIDYLLSEQFVRSGGQIDFPRLFESNFVYFKFSVYGHAPGTFYGETGVWPYFPKGLIGVDNPAVNWFTAVGNSSLYLSLTNESRQDQQVTVEFASPLTGIDKGASLTVHPVRAGRVGRPRKLRGTTTTVTVPARGIAALVVRDVDIDVPWHTGVPGADRSDASYHFEDTDPGTDFGLASGLLLVRPDRSGYDAYVSLDTEEPSTLRYRVGDGPVQETPPKPFPYEWTIGVDGLTDTFRYQIVAGALTTAEVTLRLPSSVNGVVDGVGGELVCSPTTTPGDKVSLTARVRNGTDADVTGLTVALTAPSGWTVHSDQPTTTVPARGVADLDFSVTVPADAALADHPLTATATWTGGHIDLDATSILVRQPRKVTSLSAPTSIARPGDQASLVATVLNQGPIPLSAQLRLTPPAGWTVDTPLVTVELPARSEQTRTFVATSSTSVVPGNQYRFSVTSTGTGSGSKALNIKVSDAGIIVNNFSYYPSYQEAGEWLGSGLAGWNGVQSRYSAPEVLGGSATWAPELPEEGEYDVSVWYPSNADTTTAAAYVITHAGGTDEVIVNQQENANRWSPLGRFRFEQGRSGSVRLEVRNEKFHRLSAAQFVYVGP</sequence>
<dbReference type="EMBL" id="JADBEM010000001">
    <property type="protein sequence ID" value="MBE1613243.1"/>
    <property type="molecule type" value="Genomic_DNA"/>
</dbReference>
<reference evidence="3" key="1">
    <citation type="submission" date="2020-10" db="EMBL/GenBank/DDBJ databases">
        <title>Sequencing the genomes of 1000 actinobacteria strains.</title>
        <authorList>
            <person name="Klenk H.-P."/>
        </authorList>
    </citation>
    <scope>NUCLEOTIDE SEQUENCE</scope>
    <source>
        <strain evidence="3">DSM 45354</strain>
    </source>
</reference>
<dbReference type="Gene3D" id="2.60.40.10">
    <property type="entry name" value="Immunoglobulins"/>
    <property type="match status" value="1"/>
</dbReference>
<organism evidence="3 4">
    <name type="scientific">Actinopolymorpha pittospori</name>
    <dbReference type="NCBI Taxonomy" id="648752"/>
    <lineage>
        <taxon>Bacteria</taxon>
        <taxon>Bacillati</taxon>
        <taxon>Actinomycetota</taxon>
        <taxon>Actinomycetes</taxon>
        <taxon>Propionibacteriales</taxon>
        <taxon>Actinopolymorphaceae</taxon>
        <taxon>Actinopolymorpha</taxon>
    </lineage>
</organism>